<evidence type="ECO:0000313" key="3">
    <source>
        <dbReference type="Proteomes" id="UP000799428"/>
    </source>
</evidence>
<keyword evidence="1" id="KW-0472">Membrane</keyword>
<feature type="non-terminal residue" evidence="2">
    <location>
        <position position="1"/>
    </location>
</feature>
<accession>A0A6G1JZY0</accession>
<dbReference type="EMBL" id="MU005776">
    <property type="protein sequence ID" value="KAF2706166.1"/>
    <property type="molecule type" value="Genomic_DNA"/>
</dbReference>
<proteinExistence type="predicted"/>
<keyword evidence="1" id="KW-0812">Transmembrane</keyword>
<dbReference type="OrthoDB" id="37659at2759"/>
<sequence>TVNGVAPAVTITRLLPTNLATPVISTGASVSLAHYIRLAVVYLAVAKQEH</sequence>
<name>A0A6G1JZY0_9PLEO</name>
<organism evidence="2 3">
    <name type="scientific">Pleomassaria siparia CBS 279.74</name>
    <dbReference type="NCBI Taxonomy" id="1314801"/>
    <lineage>
        <taxon>Eukaryota</taxon>
        <taxon>Fungi</taxon>
        <taxon>Dikarya</taxon>
        <taxon>Ascomycota</taxon>
        <taxon>Pezizomycotina</taxon>
        <taxon>Dothideomycetes</taxon>
        <taxon>Pleosporomycetidae</taxon>
        <taxon>Pleosporales</taxon>
        <taxon>Pleomassariaceae</taxon>
        <taxon>Pleomassaria</taxon>
    </lineage>
</organism>
<evidence type="ECO:0000313" key="2">
    <source>
        <dbReference type="EMBL" id="KAF2706166.1"/>
    </source>
</evidence>
<dbReference type="AlphaFoldDB" id="A0A6G1JZY0"/>
<feature type="transmembrane region" description="Helical" evidence="1">
    <location>
        <begin position="23"/>
        <end position="45"/>
    </location>
</feature>
<evidence type="ECO:0000256" key="1">
    <source>
        <dbReference type="SAM" id="Phobius"/>
    </source>
</evidence>
<reference evidence="2" key="1">
    <citation type="journal article" date="2020" name="Stud. Mycol.">
        <title>101 Dothideomycetes genomes: a test case for predicting lifestyles and emergence of pathogens.</title>
        <authorList>
            <person name="Haridas S."/>
            <person name="Albert R."/>
            <person name="Binder M."/>
            <person name="Bloem J."/>
            <person name="Labutti K."/>
            <person name="Salamov A."/>
            <person name="Andreopoulos B."/>
            <person name="Baker S."/>
            <person name="Barry K."/>
            <person name="Bills G."/>
            <person name="Bluhm B."/>
            <person name="Cannon C."/>
            <person name="Castanera R."/>
            <person name="Culley D."/>
            <person name="Daum C."/>
            <person name="Ezra D."/>
            <person name="Gonzalez J."/>
            <person name="Henrissat B."/>
            <person name="Kuo A."/>
            <person name="Liang C."/>
            <person name="Lipzen A."/>
            <person name="Lutzoni F."/>
            <person name="Magnuson J."/>
            <person name="Mondo S."/>
            <person name="Nolan M."/>
            <person name="Ohm R."/>
            <person name="Pangilinan J."/>
            <person name="Park H.-J."/>
            <person name="Ramirez L."/>
            <person name="Alfaro M."/>
            <person name="Sun H."/>
            <person name="Tritt A."/>
            <person name="Yoshinaga Y."/>
            <person name="Zwiers L.-H."/>
            <person name="Turgeon B."/>
            <person name="Goodwin S."/>
            <person name="Spatafora J."/>
            <person name="Crous P."/>
            <person name="Grigoriev I."/>
        </authorList>
    </citation>
    <scope>NUCLEOTIDE SEQUENCE</scope>
    <source>
        <strain evidence="2">CBS 279.74</strain>
    </source>
</reference>
<keyword evidence="1" id="KW-1133">Transmembrane helix</keyword>
<dbReference type="Proteomes" id="UP000799428">
    <property type="component" value="Unassembled WGS sequence"/>
</dbReference>
<gene>
    <name evidence="2" type="ORF">K504DRAFT_385771</name>
</gene>
<protein>
    <submittedName>
        <fullName evidence="2">Uncharacterized protein</fullName>
    </submittedName>
</protein>
<keyword evidence="3" id="KW-1185">Reference proteome</keyword>